<feature type="region of interest" description="Disordered" evidence="1">
    <location>
        <begin position="120"/>
        <end position="139"/>
    </location>
</feature>
<keyword evidence="2" id="KW-0812">Transmembrane</keyword>
<dbReference type="GeneID" id="25413641"/>
<dbReference type="EMBL" id="KL584710">
    <property type="protein sequence ID" value="KEQ72962.1"/>
    <property type="molecule type" value="Genomic_DNA"/>
</dbReference>
<dbReference type="HOGENOM" id="CLU_564962_0_0_1"/>
<evidence type="ECO:0000313" key="3">
    <source>
        <dbReference type="EMBL" id="KEQ72962.1"/>
    </source>
</evidence>
<sequence length="483" mass="53839">MVLSLQHSDGTPQHGLDSKWRVAQASQYDRKFLVPSSSTGKIAIHSKVLRGAPRTQQTSTRQVDLSTNEAPISLLVFTDNSTRQVDLSLPSLLFVSGAFFLVSGGEQVLTFIIVQSGCPPRHRPNPSRTVDTRRQRGSQQSKRWKIKWSVISGNKNTVIPWREACAQARVCSGSQGQAGHCHSAFMLCQTHVNCVVCTALRVRQSFLLRHLPCLSPGQCNRQAKRSALCALCIMHDEPRRLVVSEGKPSGFPQLSGCMLETLLENKFKRVFSHQPLQSFQTCGIGRELWFACKTRIQHHRTQTLRSAYAAIVSMMMNTIFLALSMTRWTISTDSLSTILSCLSAFTTISFILWKNNANMKGCLSSMVAFIPGEQNTWQTIAGHISNAGTAQGLDGTKLRFFALLSNLIYSFDASNPCEYAADTGIQRWLCFELQTSLSFGQGHVLFGSMRERDGHPESETKRDDLMQNAFYESKFQVCELGIK</sequence>
<evidence type="ECO:0000256" key="2">
    <source>
        <dbReference type="SAM" id="Phobius"/>
    </source>
</evidence>
<feature type="transmembrane region" description="Helical" evidence="2">
    <location>
        <begin position="334"/>
        <end position="353"/>
    </location>
</feature>
<dbReference type="RefSeq" id="XP_013427156.1">
    <property type="nucleotide sequence ID" value="XM_013571702.1"/>
</dbReference>
<keyword evidence="4" id="KW-1185">Reference proteome</keyword>
<gene>
    <name evidence="3" type="ORF">M436DRAFT_64128</name>
</gene>
<protein>
    <submittedName>
        <fullName evidence="3">Uncharacterized protein</fullName>
    </submittedName>
</protein>
<proteinExistence type="predicted"/>
<dbReference type="AlphaFoldDB" id="A0A074WT74"/>
<accession>A0A074WT74</accession>
<evidence type="ECO:0000256" key="1">
    <source>
        <dbReference type="SAM" id="MobiDB-lite"/>
    </source>
</evidence>
<organism evidence="3 4">
    <name type="scientific">Aureobasidium namibiae CBS 147.97</name>
    <dbReference type="NCBI Taxonomy" id="1043004"/>
    <lineage>
        <taxon>Eukaryota</taxon>
        <taxon>Fungi</taxon>
        <taxon>Dikarya</taxon>
        <taxon>Ascomycota</taxon>
        <taxon>Pezizomycotina</taxon>
        <taxon>Dothideomycetes</taxon>
        <taxon>Dothideomycetidae</taxon>
        <taxon>Dothideales</taxon>
        <taxon>Saccotheciaceae</taxon>
        <taxon>Aureobasidium</taxon>
    </lineage>
</organism>
<feature type="transmembrane region" description="Helical" evidence="2">
    <location>
        <begin position="307"/>
        <end position="328"/>
    </location>
</feature>
<feature type="transmembrane region" description="Helical" evidence="2">
    <location>
        <begin position="92"/>
        <end position="114"/>
    </location>
</feature>
<dbReference type="Proteomes" id="UP000027730">
    <property type="component" value="Unassembled WGS sequence"/>
</dbReference>
<keyword evidence="2" id="KW-1133">Transmembrane helix</keyword>
<reference evidence="3 4" key="1">
    <citation type="journal article" date="2014" name="BMC Genomics">
        <title>Genome sequencing of four Aureobasidium pullulans varieties: biotechnological potential, stress tolerance, and description of new species.</title>
        <authorList>
            <person name="Gostin Ar C."/>
            <person name="Ohm R.A."/>
            <person name="Kogej T."/>
            <person name="Sonjak S."/>
            <person name="Turk M."/>
            <person name="Zajc J."/>
            <person name="Zalar P."/>
            <person name="Grube M."/>
            <person name="Sun H."/>
            <person name="Han J."/>
            <person name="Sharma A."/>
            <person name="Chiniquy J."/>
            <person name="Ngan C.Y."/>
            <person name="Lipzen A."/>
            <person name="Barry K."/>
            <person name="Grigoriev I.V."/>
            <person name="Gunde-Cimerman N."/>
        </authorList>
    </citation>
    <scope>NUCLEOTIDE SEQUENCE [LARGE SCALE GENOMIC DNA]</scope>
    <source>
        <strain evidence="3 4">CBS 147.97</strain>
    </source>
</reference>
<evidence type="ECO:0000313" key="4">
    <source>
        <dbReference type="Proteomes" id="UP000027730"/>
    </source>
</evidence>
<name>A0A074WT74_9PEZI</name>
<keyword evidence="2" id="KW-0472">Membrane</keyword>